<proteinExistence type="predicted"/>
<organism evidence="2 4">
    <name type="scientific">Nelumbo nucifera</name>
    <name type="common">Sacred lotus</name>
    <dbReference type="NCBI Taxonomy" id="4432"/>
    <lineage>
        <taxon>Eukaryota</taxon>
        <taxon>Viridiplantae</taxon>
        <taxon>Streptophyta</taxon>
        <taxon>Embryophyta</taxon>
        <taxon>Tracheophyta</taxon>
        <taxon>Spermatophyta</taxon>
        <taxon>Magnoliopsida</taxon>
        <taxon>Proteales</taxon>
        <taxon>Nelumbonaceae</taxon>
        <taxon>Nelumbo</taxon>
    </lineage>
</organism>
<evidence type="ECO:0000256" key="1">
    <source>
        <dbReference type="SAM" id="MobiDB-lite"/>
    </source>
</evidence>
<feature type="region of interest" description="Disordered" evidence="1">
    <location>
        <begin position="160"/>
        <end position="189"/>
    </location>
</feature>
<feature type="compositionally biased region" description="Acidic residues" evidence="1">
    <location>
        <begin position="179"/>
        <end position="189"/>
    </location>
</feature>
<accession>A0A822Y0I7</accession>
<dbReference type="Proteomes" id="UP000607653">
    <property type="component" value="Unassembled WGS sequence"/>
</dbReference>
<evidence type="ECO:0000313" key="2">
    <source>
        <dbReference type="EMBL" id="DAD25523.1"/>
    </source>
</evidence>
<protein>
    <submittedName>
        <fullName evidence="2">Uncharacterized protein</fullName>
    </submittedName>
</protein>
<sequence>MNRLSLSGQSVDPNPRDILLFTSTSKFHLRGRQKQHQGALPRTRSGSRGACLRCGQMGHYVIERTAKILLVKEDDEERKTGEARHEHTQFAEVKRARDAVFDFGTHDCAFFAEVGSSVSSQGQQGSCSVPDVVDPGSADFSSGLILVGQIVVPLGSLQDSPGLAPGGATHSKCPQISADVEDSSDSLSV</sequence>
<gene>
    <name evidence="2" type="ORF">HUJ06_026987</name>
    <name evidence="3" type="ORF">HUJ06_027125</name>
</gene>
<reference evidence="2 4" key="1">
    <citation type="journal article" date="2020" name="Mol. Biol. Evol.">
        <title>Distinct Expression and Methylation Patterns for Genes with Different Fates following a Single Whole-Genome Duplication in Flowering Plants.</title>
        <authorList>
            <person name="Shi T."/>
            <person name="Rahmani R.S."/>
            <person name="Gugger P.F."/>
            <person name="Wang M."/>
            <person name="Li H."/>
            <person name="Zhang Y."/>
            <person name="Li Z."/>
            <person name="Wang Q."/>
            <person name="Van de Peer Y."/>
            <person name="Marchal K."/>
            <person name="Chen J."/>
        </authorList>
    </citation>
    <scope>NUCLEOTIDE SEQUENCE [LARGE SCALE GENOMIC DNA]</scope>
    <source>
        <tissue evidence="2">Leaf</tissue>
    </source>
</reference>
<dbReference type="AlphaFoldDB" id="A0A822Y0I7"/>
<dbReference type="EMBL" id="DUZY01000001">
    <property type="protein sequence ID" value="DAD25523.1"/>
    <property type="molecule type" value="Genomic_DNA"/>
</dbReference>
<evidence type="ECO:0000313" key="4">
    <source>
        <dbReference type="Proteomes" id="UP000607653"/>
    </source>
</evidence>
<evidence type="ECO:0000313" key="3">
    <source>
        <dbReference type="EMBL" id="DAD25661.1"/>
    </source>
</evidence>
<dbReference type="EMBL" id="DUZY01000001">
    <property type="protein sequence ID" value="DAD25661.1"/>
    <property type="molecule type" value="Genomic_DNA"/>
</dbReference>
<keyword evidence="4" id="KW-1185">Reference proteome</keyword>
<name>A0A822Y0I7_NELNU</name>
<comment type="caution">
    <text evidence="2">The sequence shown here is derived from an EMBL/GenBank/DDBJ whole genome shotgun (WGS) entry which is preliminary data.</text>
</comment>